<reference evidence="3" key="1">
    <citation type="submission" date="2020-05" db="EMBL/GenBank/DDBJ databases">
        <title>Phylogenomic resolution of chytrid fungi.</title>
        <authorList>
            <person name="Stajich J.E."/>
            <person name="Amses K."/>
            <person name="Simmons R."/>
            <person name="Seto K."/>
            <person name="Myers J."/>
            <person name="Bonds A."/>
            <person name="Quandt C.A."/>
            <person name="Barry K."/>
            <person name="Liu P."/>
            <person name="Grigoriev I."/>
            <person name="Longcore J.E."/>
            <person name="James T.Y."/>
        </authorList>
    </citation>
    <scope>NUCLEOTIDE SEQUENCE</scope>
    <source>
        <strain evidence="3">JEL0513</strain>
    </source>
</reference>
<dbReference type="GO" id="GO:0016747">
    <property type="term" value="F:acyltransferase activity, transferring groups other than amino-acyl groups"/>
    <property type="evidence" value="ECO:0007669"/>
    <property type="project" value="InterPro"/>
</dbReference>
<dbReference type="AlphaFoldDB" id="A0AAD5T2Q1"/>
<dbReference type="PROSITE" id="PS51186">
    <property type="entry name" value="GNAT"/>
    <property type="match status" value="1"/>
</dbReference>
<dbReference type="EMBL" id="JADGJH010000845">
    <property type="protein sequence ID" value="KAJ3121934.1"/>
    <property type="molecule type" value="Genomic_DNA"/>
</dbReference>
<dbReference type="Gene3D" id="3.40.630.30">
    <property type="match status" value="1"/>
</dbReference>
<dbReference type="SUPFAM" id="SSF55729">
    <property type="entry name" value="Acyl-CoA N-acyltransferases (Nat)"/>
    <property type="match status" value="1"/>
</dbReference>
<evidence type="ECO:0000256" key="1">
    <source>
        <dbReference type="SAM" id="Coils"/>
    </source>
</evidence>
<name>A0AAD5T2Q1_9FUNG</name>
<proteinExistence type="predicted"/>
<dbReference type="Proteomes" id="UP001211907">
    <property type="component" value="Unassembled WGS sequence"/>
</dbReference>
<protein>
    <recommendedName>
        <fullName evidence="2">N-acetyltransferase domain-containing protein</fullName>
    </recommendedName>
</protein>
<comment type="caution">
    <text evidence="3">The sequence shown here is derived from an EMBL/GenBank/DDBJ whole genome shotgun (WGS) entry which is preliminary data.</text>
</comment>
<gene>
    <name evidence="3" type="ORF">HK100_012181</name>
</gene>
<keyword evidence="1" id="KW-0175">Coiled coil</keyword>
<keyword evidence="4" id="KW-1185">Reference proteome</keyword>
<evidence type="ECO:0000313" key="3">
    <source>
        <dbReference type="EMBL" id="KAJ3121934.1"/>
    </source>
</evidence>
<feature type="domain" description="N-acetyltransferase" evidence="2">
    <location>
        <begin position="7"/>
        <end position="177"/>
    </location>
</feature>
<feature type="coiled-coil region" evidence="1">
    <location>
        <begin position="191"/>
        <end position="297"/>
    </location>
</feature>
<accession>A0AAD5T2Q1</accession>
<dbReference type="InterPro" id="IPR000182">
    <property type="entry name" value="GNAT_dom"/>
</dbReference>
<dbReference type="InterPro" id="IPR016181">
    <property type="entry name" value="Acyl_CoA_acyltransferase"/>
</dbReference>
<dbReference type="Pfam" id="PF13302">
    <property type="entry name" value="Acetyltransf_3"/>
    <property type="match status" value="1"/>
</dbReference>
<organism evidence="3 4">
    <name type="scientific">Physocladia obscura</name>
    <dbReference type="NCBI Taxonomy" id="109957"/>
    <lineage>
        <taxon>Eukaryota</taxon>
        <taxon>Fungi</taxon>
        <taxon>Fungi incertae sedis</taxon>
        <taxon>Chytridiomycota</taxon>
        <taxon>Chytridiomycota incertae sedis</taxon>
        <taxon>Chytridiomycetes</taxon>
        <taxon>Chytridiales</taxon>
        <taxon>Chytriomycetaceae</taxon>
        <taxon>Physocladia</taxon>
    </lineage>
</organism>
<dbReference type="PANTHER" id="PTHR43792">
    <property type="entry name" value="GNAT FAMILY, PUTATIVE (AFU_ORTHOLOGUE AFUA_3G00765)-RELATED-RELATED"/>
    <property type="match status" value="1"/>
</dbReference>
<evidence type="ECO:0000259" key="2">
    <source>
        <dbReference type="PROSITE" id="PS51186"/>
    </source>
</evidence>
<sequence>MTEKTLFTLSNFTLSDAEELTAMLQDPLIHKNTLVLPNPYTVSDAYWYINHVTELNKQFPYAERCPLQQCIRNEMGQVIGNVSILYEATGDDSNGKCGRLGYYLHKDYRGQGIVVRAVRQILSNAFSSDWPDIEWVEADIFAFNAASARVLEKAGLKLFSFRKMEVNQAQTLLIDRISTLAALLQHNQQQLSLLQDSSQSLKHQLQVARQQALEAEANGSSDAASRVAELQRETRILNQLTKQYEATIEVIMSKFRLQTDMIQKEKERMKREAEMELAEERAANEELRRENIQLQIQLQHSVHVVREALLAYEQDDISNEAATFAILHRDQ</sequence>
<evidence type="ECO:0000313" key="4">
    <source>
        <dbReference type="Proteomes" id="UP001211907"/>
    </source>
</evidence>
<dbReference type="InterPro" id="IPR051531">
    <property type="entry name" value="N-acetyltransferase"/>
</dbReference>